<dbReference type="PIRSF" id="PIRSF038991">
    <property type="entry name" value="Protein_AbrB"/>
    <property type="match status" value="1"/>
</dbReference>
<dbReference type="EMBL" id="MSCT01000018">
    <property type="protein sequence ID" value="OLF52929.1"/>
    <property type="molecule type" value="Genomic_DNA"/>
</dbReference>
<dbReference type="NCBIfam" id="TIGR03082">
    <property type="entry name" value="Gneg_AbrB_dup"/>
    <property type="match status" value="2"/>
</dbReference>
<dbReference type="InterPro" id="IPR017516">
    <property type="entry name" value="AbrB_dup"/>
</dbReference>
<evidence type="ECO:0000256" key="1">
    <source>
        <dbReference type="SAM" id="Phobius"/>
    </source>
</evidence>
<dbReference type="Pfam" id="PF05145">
    <property type="entry name" value="AbrB"/>
    <property type="match status" value="1"/>
</dbReference>
<protein>
    <recommendedName>
        <fullName evidence="4">Ammonia monooxygenase</fullName>
    </recommendedName>
</protein>
<dbReference type="InterPro" id="IPR007820">
    <property type="entry name" value="AbrB_fam"/>
</dbReference>
<accession>A0A1Q8EMC7</accession>
<evidence type="ECO:0008006" key="4">
    <source>
        <dbReference type="Google" id="ProtNLM"/>
    </source>
</evidence>
<name>A0A1Q8EMC7_9PSED</name>
<dbReference type="AlphaFoldDB" id="A0A1Q8EMC7"/>
<feature type="transmembrane region" description="Helical" evidence="1">
    <location>
        <begin position="30"/>
        <end position="50"/>
    </location>
</feature>
<organism evidence="2 3">
    <name type="scientific">Pseudomonas chlororaphis</name>
    <dbReference type="NCBI Taxonomy" id="587753"/>
    <lineage>
        <taxon>Bacteria</taxon>
        <taxon>Pseudomonadati</taxon>
        <taxon>Pseudomonadota</taxon>
        <taxon>Gammaproteobacteria</taxon>
        <taxon>Pseudomonadales</taxon>
        <taxon>Pseudomonadaceae</taxon>
        <taxon>Pseudomonas</taxon>
    </lineage>
</organism>
<dbReference type="PANTHER" id="PTHR38457">
    <property type="entry name" value="REGULATOR ABRB-RELATED"/>
    <property type="match status" value="1"/>
</dbReference>
<dbReference type="GO" id="GO:0010468">
    <property type="term" value="P:regulation of gene expression"/>
    <property type="evidence" value="ECO:0007669"/>
    <property type="project" value="InterPro"/>
</dbReference>
<evidence type="ECO:0000313" key="2">
    <source>
        <dbReference type="EMBL" id="OLF52929.1"/>
    </source>
</evidence>
<feature type="transmembrane region" description="Helical" evidence="1">
    <location>
        <begin position="87"/>
        <end position="119"/>
    </location>
</feature>
<keyword evidence="1" id="KW-1133">Transmembrane helix</keyword>
<evidence type="ECO:0000313" key="3">
    <source>
        <dbReference type="Proteomes" id="UP000185578"/>
    </source>
</evidence>
<feature type="transmembrane region" description="Helical" evidence="1">
    <location>
        <begin position="302"/>
        <end position="324"/>
    </location>
</feature>
<feature type="transmembrane region" description="Helical" evidence="1">
    <location>
        <begin position="175"/>
        <end position="194"/>
    </location>
</feature>
<feature type="transmembrane region" description="Helical" evidence="1">
    <location>
        <begin position="206"/>
        <end position="224"/>
    </location>
</feature>
<feature type="transmembrane region" description="Helical" evidence="1">
    <location>
        <begin position="230"/>
        <end position="248"/>
    </location>
</feature>
<dbReference type="RefSeq" id="WP_075120710.1">
    <property type="nucleotide sequence ID" value="NZ_MSCT01000018.1"/>
</dbReference>
<keyword evidence="1" id="KW-0472">Membrane</keyword>
<reference evidence="2 3" key="1">
    <citation type="submission" date="2016-12" db="EMBL/GenBank/DDBJ databases">
        <authorList>
            <person name="Song W.-J."/>
            <person name="Kurnit D.M."/>
        </authorList>
    </citation>
    <scope>NUCLEOTIDE SEQUENCE [LARGE SCALE GENOMIC DNA]</scope>
    <source>
        <strain evidence="2 3">PCL1601</strain>
    </source>
</reference>
<dbReference type="PANTHER" id="PTHR38457:SF1">
    <property type="entry name" value="REGULATOR ABRB-RELATED"/>
    <property type="match status" value="1"/>
</dbReference>
<dbReference type="Proteomes" id="UP000185578">
    <property type="component" value="Unassembled WGS sequence"/>
</dbReference>
<feature type="transmembrane region" description="Helical" evidence="1">
    <location>
        <begin position="260"/>
        <end position="282"/>
    </location>
</feature>
<dbReference type="OrthoDB" id="8527964at2"/>
<gene>
    <name evidence="2" type="ORF">BTN82_19345</name>
</gene>
<sequence>MVRRLFHSWLATLCLGAVGGWLASKVGWPLPWVIGSLLSVLASRCGGYLVPEVPRGRQLGQLIVAVTIGCHFTWPVLQQVFMNLGVIVTAILLTLLLAVLSVLVLYRWGVAFATAFFALMPANSTEMVHLGRQRQGDASFIAAAHSIRLLLILLAVPAAATFSGSHAIMAAKAPVLWPWLATILLAGWLVALVFKRFDLPNPWTFGPFLVCAIVVGGNDLSVSMPDWMSGFGQLLIGCALGSTFDRSFFRRAPAFLSKVLLLLIGSVIATAAAAWLLGRLLGIPSLSLALGMMPGSAPEMSLTAEALGLSVTLVTAMQIIRMVLIQSACLPLYGWLERTVEAKPNLEVEP</sequence>
<feature type="transmembrane region" description="Helical" evidence="1">
    <location>
        <begin position="62"/>
        <end position="81"/>
    </location>
</feature>
<proteinExistence type="predicted"/>
<keyword evidence="1" id="KW-0812">Transmembrane</keyword>
<comment type="caution">
    <text evidence="2">The sequence shown here is derived from an EMBL/GenBank/DDBJ whole genome shotgun (WGS) entry which is preliminary data.</text>
</comment>
<feature type="transmembrane region" description="Helical" evidence="1">
    <location>
        <begin position="140"/>
        <end position="163"/>
    </location>
</feature>
<dbReference type="GO" id="GO:0016020">
    <property type="term" value="C:membrane"/>
    <property type="evidence" value="ECO:0007669"/>
    <property type="project" value="InterPro"/>
</dbReference>